<dbReference type="EMBL" id="JABDYC010000001">
    <property type="protein sequence ID" value="MBX5021928.1"/>
    <property type="molecule type" value="Genomic_DNA"/>
</dbReference>
<feature type="transmembrane region" description="Helical" evidence="1">
    <location>
        <begin position="48"/>
        <end position="70"/>
    </location>
</feature>
<dbReference type="Proteomes" id="UP000770629">
    <property type="component" value="Unassembled WGS sequence"/>
</dbReference>
<proteinExistence type="predicted"/>
<dbReference type="Proteomes" id="UP000749740">
    <property type="component" value="Unassembled WGS sequence"/>
</dbReference>
<dbReference type="RefSeq" id="WP_207242548.1">
    <property type="nucleotide sequence ID" value="NZ_CP071454.1"/>
</dbReference>
<evidence type="ECO:0000313" key="3">
    <source>
        <dbReference type="EMBL" id="MBX5089426.1"/>
    </source>
</evidence>
<comment type="caution">
    <text evidence="2">The sequence shown here is derived from an EMBL/GenBank/DDBJ whole genome shotgun (WGS) entry which is preliminary data.</text>
</comment>
<reference evidence="2 5" key="1">
    <citation type="submission" date="2020-04" db="EMBL/GenBank/DDBJ databases">
        <title>Global-level population genomics: horizontal gene transfer, symbiosis and evolution in Rhizobia.</title>
        <authorList>
            <person name="Gai Y."/>
        </authorList>
    </citation>
    <scope>NUCLEOTIDE SEQUENCE</scope>
    <source>
        <strain evidence="3 5">BLR33</strain>
        <strain evidence="2">BLR57</strain>
    </source>
</reference>
<name>A0A9Q3M4L1_9HYPH</name>
<gene>
    <name evidence="3" type="ORF">HJB60_09600</name>
    <name evidence="2" type="ORF">HJB63_04930</name>
</gene>
<keyword evidence="1" id="KW-0812">Transmembrane</keyword>
<evidence type="ECO:0000256" key="1">
    <source>
        <dbReference type="SAM" id="Phobius"/>
    </source>
</evidence>
<sequence>MLEYDPHYPTILPPGIALALVFVLNILAPLLAIFVARRMKRRRWMSHAVAFLWVLLSTFVLGELALPTTAPDEASGPGDGFLLLPIVAETPIVLLVYVLVLLFLRFGGSAAGQDRTELFR</sequence>
<dbReference type="GeneID" id="66138063"/>
<evidence type="ECO:0000313" key="2">
    <source>
        <dbReference type="EMBL" id="MBX5021928.1"/>
    </source>
</evidence>
<evidence type="ECO:0000313" key="5">
    <source>
        <dbReference type="Proteomes" id="UP000770629"/>
    </source>
</evidence>
<keyword evidence="1" id="KW-0472">Membrane</keyword>
<keyword evidence="5" id="KW-1185">Reference proteome</keyword>
<accession>A0A9Q3M4L1</accession>
<feature type="transmembrane region" description="Helical" evidence="1">
    <location>
        <begin position="12"/>
        <end position="36"/>
    </location>
</feature>
<dbReference type="EMBL" id="JABDYF010000003">
    <property type="protein sequence ID" value="MBX5089426.1"/>
    <property type="molecule type" value="Genomic_DNA"/>
</dbReference>
<protein>
    <submittedName>
        <fullName evidence="2">Uncharacterized protein</fullName>
    </submittedName>
</protein>
<keyword evidence="1" id="KW-1133">Transmembrane helix</keyword>
<evidence type="ECO:0000313" key="4">
    <source>
        <dbReference type="Proteomes" id="UP000749740"/>
    </source>
</evidence>
<dbReference type="AlphaFoldDB" id="A0A9Q3M4L1"/>
<organism evidence="2 4">
    <name type="scientific">Rhizobium lentis</name>
    <dbReference type="NCBI Taxonomy" id="1138194"/>
    <lineage>
        <taxon>Bacteria</taxon>
        <taxon>Pseudomonadati</taxon>
        <taxon>Pseudomonadota</taxon>
        <taxon>Alphaproteobacteria</taxon>
        <taxon>Hyphomicrobiales</taxon>
        <taxon>Rhizobiaceae</taxon>
        <taxon>Rhizobium/Agrobacterium group</taxon>
        <taxon>Rhizobium</taxon>
    </lineage>
</organism>
<feature type="transmembrane region" description="Helical" evidence="1">
    <location>
        <begin position="82"/>
        <end position="104"/>
    </location>
</feature>